<evidence type="ECO:0000256" key="2">
    <source>
        <dbReference type="ARBA" id="ARBA00022614"/>
    </source>
</evidence>
<comment type="similarity">
    <text evidence="1">Belongs to the RLP family.</text>
</comment>
<keyword evidence="4" id="KW-0677">Repeat</keyword>
<evidence type="ECO:0000256" key="3">
    <source>
        <dbReference type="ARBA" id="ARBA00022723"/>
    </source>
</evidence>
<feature type="domain" description="Yippee" evidence="7">
    <location>
        <begin position="359"/>
        <end position="456"/>
    </location>
</feature>
<evidence type="ECO:0000256" key="6">
    <source>
        <dbReference type="ARBA" id="ARBA00023170"/>
    </source>
</evidence>
<gene>
    <name evidence="8" type="ORF">JRO89_XS15G0021700</name>
</gene>
<dbReference type="SUPFAM" id="SSF52058">
    <property type="entry name" value="L domain-like"/>
    <property type="match status" value="1"/>
</dbReference>
<dbReference type="InterPro" id="IPR004910">
    <property type="entry name" value="Yippee/Mis18/Cereblon"/>
</dbReference>
<evidence type="ECO:0000259" key="7">
    <source>
        <dbReference type="PROSITE" id="PS51792"/>
    </source>
</evidence>
<dbReference type="Proteomes" id="UP000827721">
    <property type="component" value="Unassembled WGS sequence"/>
</dbReference>
<dbReference type="EMBL" id="JAFEMO010000015">
    <property type="protein sequence ID" value="KAH7543799.1"/>
    <property type="molecule type" value="Genomic_DNA"/>
</dbReference>
<dbReference type="InterPro" id="IPR003591">
    <property type="entry name" value="Leu-rich_rpt_typical-subtyp"/>
</dbReference>
<keyword evidence="9" id="KW-1185">Reference proteome</keyword>
<dbReference type="Pfam" id="PF03226">
    <property type="entry name" value="Yippee-Mis18"/>
    <property type="match status" value="1"/>
</dbReference>
<protein>
    <recommendedName>
        <fullName evidence="7">Yippee domain-containing protein</fullName>
    </recommendedName>
</protein>
<keyword evidence="3" id="KW-0479">Metal-binding</keyword>
<evidence type="ECO:0000313" key="9">
    <source>
        <dbReference type="Proteomes" id="UP000827721"/>
    </source>
</evidence>
<reference evidence="8 9" key="1">
    <citation type="submission" date="2021-02" db="EMBL/GenBank/DDBJ databases">
        <title>Plant Genome Project.</title>
        <authorList>
            <person name="Zhang R.-G."/>
        </authorList>
    </citation>
    <scope>NUCLEOTIDE SEQUENCE [LARGE SCALE GENOMIC DNA]</scope>
    <source>
        <tissue evidence="8">Leaves</tissue>
    </source>
</reference>
<evidence type="ECO:0000313" key="8">
    <source>
        <dbReference type="EMBL" id="KAH7543799.1"/>
    </source>
</evidence>
<evidence type="ECO:0000256" key="1">
    <source>
        <dbReference type="ARBA" id="ARBA00009592"/>
    </source>
</evidence>
<comment type="caution">
    <text evidence="8">The sequence shown here is derived from an EMBL/GenBank/DDBJ whole genome shotgun (WGS) entry which is preliminary data.</text>
</comment>
<dbReference type="InterPro" id="IPR032675">
    <property type="entry name" value="LRR_dom_sf"/>
</dbReference>
<evidence type="ECO:0000256" key="4">
    <source>
        <dbReference type="ARBA" id="ARBA00022737"/>
    </source>
</evidence>
<dbReference type="InterPro" id="IPR051502">
    <property type="entry name" value="RLP_Defense_Trigger"/>
</dbReference>
<name>A0ABQ8H0Q9_9ROSI</name>
<dbReference type="PROSITE" id="PS51792">
    <property type="entry name" value="YIPPEE"/>
    <property type="match status" value="1"/>
</dbReference>
<dbReference type="PANTHER" id="PTHR48062:SF21">
    <property type="entry name" value="RECEPTOR-LIKE PROTEIN 12"/>
    <property type="match status" value="1"/>
</dbReference>
<keyword evidence="5" id="KW-0862">Zinc</keyword>
<dbReference type="Gene3D" id="3.80.10.10">
    <property type="entry name" value="Ribonuclease Inhibitor"/>
    <property type="match status" value="1"/>
</dbReference>
<dbReference type="InterPro" id="IPR034751">
    <property type="entry name" value="Yippee"/>
</dbReference>
<dbReference type="InterPro" id="IPR001611">
    <property type="entry name" value="Leu-rich_rpt"/>
</dbReference>
<dbReference type="Pfam" id="PF13855">
    <property type="entry name" value="LRR_8"/>
    <property type="match status" value="2"/>
</dbReference>
<sequence>MESCQVNGTLSFQDLPNFKNLTTLYMDGSDLSITFLQMIGLMTSLEVLNGDKLAEFLYNKRDLQYVDLSHNNLTGEFPNWLLENNTKLEWLYLTNNSLGGSFQLPIHPHLNLAGLYISNNLFHGHIPKEIGEYLPSLRFLNLSSNYFNGSIPSSFGDMNSLADLDLSHNQLSGKIPEHLVESCTSLQFLILSNNSLQGHIFSSNFNLTDLLRLQLDGNNFIGNIPNSLSKASNLEGFYLSDNNISGRVPSWLGNMSSLEDIVMPNNHLEGPIPSEFCQLKNLKFLDLEANNISGSLPSCLSSSLIEQVHLSKNSIPTWIGGISKLIFLILSNNNLVGEVPIQLCQLNQLRLVDLSHNTLSGHIPPCLDKTSLHENGNIVEDFDSTDVYKDVIYGQERVQSPKEDRHLLTGLHTVADIYCADCREVLGWKYERAYEASQKYKEGKFILEKSKIVKENW</sequence>
<accession>A0ABQ8H0Q9</accession>
<keyword evidence="2" id="KW-0433">Leucine-rich repeat</keyword>
<dbReference type="SMART" id="SM00369">
    <property type="entry name" value="LRR_TYP"/>
    <property type="match status" value="4"/>
</dbReference>
<dbReference type="PANTHER" id="PTHR48062">
    <property type="entry name" value="RECEPTOR-LIKE PROTEIN 14"/>
    <property type="match status" value="1"/>
</dbReference>
<organism evidence="8 9">
    <name type="scientific">Xanthoceras sorbifolium</name>
    <dbReference type="NCBI Taxonomy" id="99658"/>
    <lineage>
        <taxon>Eukaryota</taxon>
        <taxon>Viridiplantae</taxon>
        <taxon>Streptophyta</taxon>
        <taxon>Embryophyta</taxon>
        <taxon>Tracheophyta</taxon>
        <taxon>Spermatophyta</taxon>
        <taxon>Magnoliopsida</taxon>
        <taxon>eudicotyledons</taxon>
        <taxon>Gunneridae</taxon>
        <taxon>Pentapetalae</taxon>
        <taxon>rosids</taxon>
        <taxon>malvids</taxon>
        <taxon>Sapindales</taxon>
        <taxon>Sapindaceae</taxon>
        <taxon>Xanthoceroideae</taxon>
        <taxon>Xanthoceras</taxon>
    </lineage>
</organism>
<dbReference type="PRINTS" id="PR00019">
    <property type="entry name" value="LEURICHRPT"/>
</dbReference>
<keyword evidence="6" id="KW-0675">Receptor</keyword>
<proteinExistence type="inferred from homology"/>
<dbReference type="Pfam" id="PF00560">
    <property type="entry name" value="LRR_1"/>
    <property type="match status" value="3"/>
</dbReference>
<evidence type="ECO:0000256" key="5">
    <source>
        <dbReference type="ARBA" id="ARBA00022833"/>
    </source>
</evidence>